<dbReference type="Proteomes" id="UP000095517">
    <property type="component" value="Unassembled WGS sequence"/>
</dbReference>
<dbReference type="Proteomes" id="UP000421791">
    <property type="component" value="Unassembled WGS sequence"/>
</dbReference>
<dbReference type="Proteomes" id="UP000440198">
    <property type="component" value="Unassembled WGS sequence"/>
</dbReference>
<sequence>MEEEKFRVRCYDKNELAKMYFPKLSDHVSVAKLRRWMRNCTPLMEELATGDFHPKLKMFSAREVRLIARYLGEPDGYVPAQGHPDIN</sequence>
<proteinExistence type="predicted"/>
<dbReference type="Pfam" id="PF14053">
    <property type="entry name" value="DUF4248"/>
    <property type="match status" value="1"/>
</dbReference>
<evidence type="ECO:0000313" key="5">
    <source>
        <dbReference type="Proteomes" id="UP000421791"/>
    </source>
</evidence>
<keyword evidence="6" id="KW-1185">Reference proteome</keyword>
<reference evidence="5 6" key="2">
    <citation type="journal article" date="2019" name="Nat. Med.">
        <title>A library of human gut bacterial isolates paired with longitudinal multiomics data enables mechanistic microbiome research.</title>
        <authorList>
            <person name="Poyet M."/>
            <person name="Groussin M."/>
            <person name="Gibbons S.M."/>
            <person name="Avila-Pacheco J."/>
            <person name="Jiang X."/>
            <person name="Kearney S.M."/>
            <person name="Perrotta A.R."/>
            <person name="Berdy B."/>
            <person name="Zhao S."/>
            <person name="Lieberman T.D."/>
            <person name="Swanson P.K."/>
            <person name="Smith M."/>
            <person name="Roesemann S."/>
            <person name="Alexander J.E."/>
            <person name="Rich S.A."/>
            <person name="Livny J."/>
            <person name="Vlamakis H."/>
            <person name="Clish C."/>
            <person name="Bullock K."/>
            <person name="Deik A."/>
            <person name="Scott J."/>
            <person name="Pierce K.A."/>
            <person name="Xavier R.J."/>
            <person name="Alm E.J."/>
        </authorList>
    </citation>
    <scope>NUCLEOTIDE SEQUENCE [LARGE SCALE GENOMIC DNA]</scope>
    <source>
        <strain evidence="3 6">BIOML-A2</strain>
        <strain evidence="2 5">BIOML-A6</strain>
    </source>
</reference>
<dbReference type="EMBL" id="VWAK01000004">
    <property type="protein sequence ID" value="KAA5231986.1"/>
    <property type="molecule type" value="Genomic_DNA"/>
</dbReference>
<dbReference type="EMBL" id="CYZH01000010">
    <property type="protein sequence ID" value="CUO50527.1"/>
    <property type="molecule type" value="Genomic_DNA"/>
</dbReference>
<name>A0A174FLZ1_9BACE</name>
<dbReference type="InterPro" id="IPR025342">
    <property type="entry name" value="DUF4248"/>
</dbReference>
<evidence type="ECO:0000313" key="6">
    <source>
        <dbReference type="Proteomes" id="UP000440198"/>
    </source>
</evidence>
<protein>
    <submittedName>
        <fullName evidence="2">DUF4248 domain-containing protein</fullName>
    </submittedName>
</protein>
<dbReference type="AlphaFoldDB" id="A0A174FLZ1"/>
<evidence type="ECO:0000313" key="4">
    <source>
        <dbReference type="Proteomes" id="UP000095517"/>
    </source>
</evidence>
<organism evidence="1 4">
    <name type="scientific">Bacteroides finegoldii</name>
    <dbReference type="NCBI Taxonomy" id="338188"/>
    <lineage>
        <taxon>Bacteria</taxon>
        <taxon>Pseudomonadati</taxon>
        <taxon>Bacteroidota</taxon>
        <taxon>Bacteroidia</taxon>
        <taxon>Bacteroidales</taxon>
        <taxon>Bacteroidaceae</taxon>
        <taxon>Bacteroides</taxon>
    </lineage>
</organism>
<dbReference type="GeneID" id="92988507"/>
<evidence type="ECO:0000313" key="1">
    <source>
        <dbReference type="EMBL" id="CUO50527.1"/>
    </source>
</evidence>
<reference evidence="1 4" key="1">
    <citation type="submission" date="2015-09" db="EMBL/GenBank/DDBJ databases">
        <authorList>
            <consortium name="Pathogen Informatics"/>
        </authorList>
    </citation>
    <scope>NUCLEOTIDE SEQUENCE [LARGE SCALE GENOMIC DNA]</scope>
    <source>
        <strain evidence="1 4">2789STDY5608840</strain>
    </source>
</reference>
<gene>
    <name evidence="1" type="ORF">ERS852397_02180</name>
    <name evidence="3" type="ORF">F2Z09_05295</name>
    <name evidence="2" type="ORF">F2Z22_04165</name>
</gene>
<dbReference type="EMBL" id="VWAG01000006">
    <property type="protein sequence ID" value="KAA5258958.1"/>
    <property type="molecule type" value="Genomic_DNA"/>
</dbReference>
<dbReference type="RefSeq" id="WP_007753044.1">
    <property type="nucleotide sequence ID" value="NZ_CABIXA010000010.1"/>
</dbReference>
<dbReference type="STRING" id="338188.ERS852397_02180"/>
<evidence type="ECO:0000313" key="3">
    <source>
        <dbReference type="EMBL" id="KAA5258958.1"/>
    </source>
</evidence>
<accession>A0A174FLZ1</accession>
<evidence type="ECO:0000313" key="2">
    <source>
        <dbReference type="EMBL" id="KAA5231986.1"/>
    </source>
</evidence>